<evidence type="ECO:0000256" key="1">
    <source>
        <dbReference type="SAM" id="SignalP"/>
    </source>
</evidence>
<gene>
    <name evidence="2" type="ORF">JQS30_00510</name>
</gene>
<organism evidence="2 3">
    <name type="scientific">Natronoglycomyces albus</name>
    <dbReference type="NCBI Taxonomy" id="2811108"/>
    <lineage>
        <taxon>Bacteria</taxon>
        <taxon>Bacillati</taxon>
        <taxon>Actinomycetota</taxon>
        <taxon>Actinomycetes</taxon>
        <taxon>Glycomycetales</taxon>
        <taxon>Glycomycetaceae</taxon>
        <taxon>Natronoglycomyces</taxon>
    </lineage>
</organism>
<keyword evidence="3" id="KW-1185">Reference proteome</keyword>
<sequence>MKNRIFRTATLVGTFAAGALLVASAPASAGESDQHDKDFPKGKDWDVAQYEPTLADVQGMVDDVTTDQIIVDDVLAAVTSEDLDATSSLPILAGLYALEDALGAFETQSPVTSDDVDAADVSDVVEENFWIPIPEPIHSITDAEVNSGIVDVPNTTPGSPMTDDADPMAGDPVYHLLQLLDRLQPTP</sequence>
<evidence type="ECO:0000313" key="2">
    <source>
        <dbReference type="EMBL" id="QSB05462.1"/>
    </source>
</evidence>
<feature type="signal peptide" evidence="1">
    <location>
        <begin position="1"/>
        <end position="29"/>
    </location>
</feature>
<accession>A0A895XNW8</accession>
<dbReference type="Proteomes" id="UP000662939">
    <property type="component" value="Chromosome"/>
</dbReference>
<evidence type="ECO:0000313" key="3">
    <source>
        <dbReference type="Proteomes" id="UP000662939"/>
    </source>
</evidence>
<feature type="chain" id="PRO_5034228925" evidence="1">
    <location>
        <begin position="30"/>
        <end position="187"/>
    </location>
</feature>
<dbReference type="RefSeq" id="WP_213171470.1">
    <property type="nucleotide sequence ID" value="NZ_CP070496.1"/>
</dbReference>
<protein>
    <submittedName>
        <fullName evidence="2">Uncharacterized protein</fullName>
    </submittedName>
</protein>
<keyword evidence="1" id="KW-0732">Signal</keyword>
<dbReference type="EMBL" id="CP070496">
    <property type="protein sequence ID" value="QSB05462.1"/>
    <property type="molecule type" value="Genomic_DNA"/>
</dbReference>
<reference evidence="2" key="1">
    <citation type="submission" date="2021-02" db="EMBL/GenBank/DDBJ databases">
        <title>Natronoglycomyces albus gen. nov., sp. nov, a haloalkaliphilic actinobacterium from a soda solonchak soil.</title>
        <authorList>
            <person name="Sorokin D.Y."/>
            <person name="Khijniak T.V."/>
            <person name="Zakharycheva A.P."/>
            <person name="Boueva O.V."/>
            <person name="Ariskina E.V."/>
            <person name="Hahnke R.L."/>
            <person name="Bunk B."/>
            <person name="Sproer C."/>
            <person name="Schumann P."/>
            <person name="Evtushenko L.I."/>
            <person name="Kublanov I.V."/>
        </authorList>
    </citation>
    <scope>NUCLEOTIDE SEQUENCE</scope>
    <source>
        <strain evidence="2">DSM 106290</strain>
    </source>
</reference>
<dbReference type="AlphaFoldDB" id="A0A895XNW8"/>
<name>A0A895XNW8_9ACTN</name>
<proteinExistence type="predicted"/>
<dbReference type="KEGG" id="nav:JQS30_00510"/>